<feature type="repeat" description="ANK" evidence="14">
    <location>
        <begin position="985"/>
        <end position="1017"/>
    </location>
</feature>
<keyword evidence="6" id="KW-0433">Leucine-rich repeat</keyword>
<dbReference type="GO" id="GO:0000724">
    <property type="term" value="P:double-strand break repair via homologous recombination"/>
    <property type="evidence" value="ECO:0007669"/>
    <property type="project" value="TreeGrafter"/>
</dbReference>
<dbReference type="Gene3D" id="1.25.40.20">
    <property type="entry name" value="Ankyrin repeat-containing domain"/>
    <property type="match status" value="2"/>
</dbReference>
<dbReference type="InterPro" id="IPR036770">
    <property type="entry name" value="Ankyrin_rpt-contain_sf"/>
</dbReference>
<dbReference type="InterPro" id="IPR011990">
    <property type="entry name" value="TPR-like_helical_dom_sf"/>
</dbReference>
<dbReference type="Pfam" id="PF00023">
    <property type="entry name" value="Ank"/>
    <property type="match status" value="2"/>
</dbReference>
<dbReference type="Gene3D" id="3.80.10.10">
    <property type="entry name" value="Ribonuclease Inhibitor"/>
    <property type="match status" value="2"/>
</dbReference>
<feature type="region of interest" description="Disordered" evidence="16">
    <location>
        <begin position="1308"/>
        <end position="1328"/>
    </location>
</feature>
<keyword evidence="9 15" id="KW-0802">TPR repeat</keyword>
<feature type="repeat" description="ANK" evidence="14">
    <location>
        <begin position="568"/>
        <end position="600"/>
    </location>
</feature>
<dbReference type="GO" id="GO:0031297">
    <property type="term" value="P:replication fork processing"/>
    <property type="evidence" value="ECO:0007669"/>
    <property type="project" value="TreeGrafter"/>
</dbReference>
<dbReference type="HOGENOM" id="CLU_002128_0_0_1"/>
<feature type="repeat" description="ANK" evidence="14">
    <location>
        <begin position="604"/>
        <end position="636"/>
    </location>
</feature>
<comment type="subcellular location">
    <subcellularLocation>
        <location evidence="2">Chromosome</location>
    </subcellularLocation>
    <subcellularLocation>
        <location evidence="1">Nucleus</location>
    </subcellularLocation>
</comment>
<dbReference type="KEGG" id="lgi:LOTGIDRAFT_169742"/>
<keyword evidence="13" id="KW-0539">Nucleus</keyword>
<dbReference type="GeneID" id="20241210"/>
<dbReference type="PROSITE" id="PS50297">
    <property type="entry name" value="ANK_REP_REGION"/>
    <property type="match status" value="6"/>
</dbReference>
<dbReference type="InterPro" id="IPR019734">
    <property type="entry name" value="TPR_rpt"/>
</dbReference>
<dbReference type="InterPro" id="IPR002110">
    <property type="entry name" value="Ankyrin_rpt"/>
</dbReference>
<evidence type="ECO:0000256" key="16">
    <source>
        <dbReference type="SAM" id="MobiDB-lite"/>
    </source>
</evidence>
<keyword evidence="12" id="KW-0234">DNA repair</keyword>
<evidence type="ECO:0000256" key="3">
    <source>
        <dbReference type="ARBA" id="ARBA00010999"/>
    </source>
</evidence>
<dbReference type="OMA" id="ITQHLAK"/>
<dbReference type="SUPFAM" id="SSF48452">
    <property type="entry name" value="TPR-like"/>
    <property type="match status" value="3"/>
</dbReference>
<dbReference type="Gene3D" id="1.25.40.10">
    <property type="entry name" value="Tetratricopeptide repeat domain"/>
    <property type="match status" value="3"/>
</dbReference>
<evidence type="ECO:0000256" key="9">
    <source>
        <dbReference type="ARBA" id="ARBA00022803"/>
    </source>
</evidence>
<evidence type="ECO:0000256" key="15">
    <source>
        <dbReference type="PROSITE-ProRule" id="PRU00339"/>
    </source>
</evidence>
<dbReference type="GO" id="GO:0006325">
    <property type="term" value="P:chromatin organization"/>
    <property type="evidence" value="ECO:0007669"/>
    <property type="project" value="UniProtKB-KW"/>
</dbReference>
<dbReference type="SMART" id="SM00368">
    <property type="entry name" value="LRR_RI"/>
    <property type="match status" value="4"/>
</dbReference>
<feature type="repeat" description="ANK" evidence="14">
    <location>
        <begin position="535"/>
        <end position="567"/>
    </location>
</feature>
<reference evidence="17 18" key="1">
    <citation type="journal article" date="2013" name="Nature">
        <title>Insights into bilaterian evolution from three spiralian genomes.</title>
        <authorList>
            <person name="Simakov O."/>
            <person name="Marletaz F."/>
            <person name="Cho S.J."/>
            <person name="Edsinger-Gonzales E."/>
            <person name="Havlak P."/>
            <person name="Hellsten U."/>
            <person name="Kuo D.H."/>
            <person name="Larsson T."/>
            <person name="Lv J."/>
            <person name="Arendt D."/>
            <person name="Savage R."/>
            <person name="Osoegawa K."/>
            <person name="de Jong P."/>
            <person name="Grimwood J."/>
            <person name="Chapman J.A."/>
            <person name="Shapiro H."/>
            <person name="Aerts A."/>
            <person name="Otillar R.P."/>
            <person name="Terry A.Y."/>
            <person name="Boore J.L."/>
            <person name="Grigoriev I.V."/>
            <person name="Lindberg D.R."/>
            <person name="Seaver E.C."/>
            <person name="Weisblat D.A."/>
            <person name="Putnam N.H."/>
            <person name="Rokhsar D.S."/>
        </authorList>
    </citation>
    <scope>NUCLEOTIDE SEQUENCE [LARGE SCALE GENOMIC DNA]</scope>
</reference>
<keyword evidence="11 14" id="KW-0040">ANK repeat</keyword>
<evidence type="ECO:0000256" key="12">
    <source>
        <dbReference type="ARBA" id="ARBA00023204"/>
    </source>
</evidence>
<dbReference type="InterPro" id="IPR052311">
    <property type="entry name" value="MMS22L-TONSL_complex_comp"/>
</dbReference>
<name>V3ZQE2_LOTGI</name>
<feature type="repeat" description="ANK" evidence="14">
    <location>
        <begin position="916"/>
        <end position="948"/>
    </location>
</feature>
<dbReference type="PANTHER" id="PTHR46358:SF1">
    <property type="entry name" value="TONSOKU-LIKE PROTEIN"/>
    <property type="match status" value="1"/>
</dbReference>
<dbReference type="Pfam" id="PF13516">
    <property type="entry name" value="LRR_6"/>
    <property type="match status" value="3"/>
</dbReference>
<dbReference type="InterPro" id="IPR032675">
    <property type="entry name" value="LRR_dom_sf"/>
</dbReference>
<evidence type="ECO:0000256" key="11">
    <source>
        <dbReference type="ARBA" id="ARBA00023043"/>
    </source>
</evidence>
<dbReference type="InterPro" id="IPR006553">
    <property type="entry name" value="Leu-rich_rpt_Cys-con_subtyp"/>
</dbReference>
<dbReference type="EMBL" id="KB203796">
    <property type="protein sequence ID" value="ESO83101.1"/>
    <property type="molecule type" value="Genomic_DNA"/>
</dbReference>
<evidence type="ECO:0000256" key="14">
    <source>
        <dbReference type="PROSITE-ProRule" id="PRU00023"/>
    </source>
</evidence>
<keyword evidence="5" id="KW-0158">Chromosome</keyword>
<evidence type="ECO:0000256" key="2">
    <source>
        <dbReference type="ARBA" id="ARBA00004286"/>
    </source>
</evidence>
<sequence length="1893" mass="213828">MDAQDSRELQKLLKDRTKAEAKGRFKEVAGLCNCIGELYSKYEQYEDAIVEHKRERTVSENISDDMGVAVACRKLGECYVSLEQFDKALPLLKQYLDLSKSCGEHNDVQRAWTTIGRMFLCQIDSPRSTLTSAQASRKAEDAFIKSLEVCEHLKSSIKVDELMDMKARSFLNLGCVYDIRGETNKSVEYFKRAISLAEKYRLYEVVYLCQVNLSAMYERNGKVSEALRCLDVAINTSQKLKDKFKHSEALLQKAQLQISIGDYEASKHGLKKVKKLGLTRDADYIKMNKLYKAACKMKESIDDLETVDDPKYRIKLYDTLGDCAVDAFNYKQALVYYHKVLELGIDLGLEDKEMVPIYVSLARTYADNKNYVEAIKYYKAELACYKDNREQTGRTWLNIADLEEKLNLGYNKIYNSYLEAFKAVRKTTNRKLQLAVLNSLAETQKYYKQSNHLVITEDKIKTLREKFSNELDEISDEESQPIESNDEEAVVMSELSDSDEEDEGEETVMLTSMTSNSSGTRCSRRSTFKIKKNEKGETPLHRACIENNLKKVKKLIEQGHPVNPRDNSGWIPLHEAANYNYYPIVEYLLDHGAHIDDRGGDMCRGVTPLIDAAENGNFETIELLVNRGANKLAKNDDGNKALDCLLEWKERQEDLDRDTEIQYHDILKLLHNGTACKMKESIDDLETVDDPKYRIKLYDTLGDCAVDAFNYKQALVYYHKVLELGIDLGLEDKEMVPIYVSLARTYADNKNYVEAIKYYKAELACYKDNREQTGRTWLNIADLEEKLNLGYNKIYNSYLEAFKAVRKTTNRKLQLAVLNSLAETQKYYKQSNHLVITEDKIKTLREKFSNELDEISDEESQPIESNDEEAVVMSELSDSDEEDEGEETVMLTSMTSNSSGTRCSRRSTFKIKKNEKGETPLHRACIENNLKKVKKLIEQGHPVNPRDNSGWIPLHEAANYNYYPIVEYLLDHGAHIDDRGGDMCRGVTPLIDAAENGNFETIELLVNRGANKLAKNDDGNKALDCLLEWKERQEDLDRDTEIQYHDILKLLHNGTGSATKLYTKNPKPSAASTTQPIDSFIQYSSDEENLPDPSCMEKSQRLRRLSALKKAPKALIAEDSEPENNPPDSYDSQEIYRSAILDDLNDNVQSATDNYRNAISLVRTSAQNLPSQIPKSAQNRKPSDQTDSNALIGEDNFVGDDWLIDDVGPIKRKFRDCDGFMSGNTTRSASKTKNKRPRIDSDNDETVDLDNLSDVAESDHVSVTPDNHNDVTDDFIQIDDTSPDTLPTLPTRKTQKFLSLKRKPKQTRLTSFGVNSSRRESSQTTFGRSTNFGNLDAWESDSSNSMDAPSSIFGNNSTQSTNFGLSAVSALSSISSAHPTGTQPMGSVMRLKVKVKEKVLLIPVPSSDQNNNINWLCQEISQRYFSLYGLRPLLTLSTIEGAIFSPEDIISMVLVHNDELIGNIDSWDLPPLHQRYRQACKTLSTVVYGNICNILQTSETSGQLELRDLALRSTQLQPIFRALQGTNNLTVLNLQGNCMGDNGVENLSKIFEAMPNLTTLNLACNNISSIGLKYIADSLQKTTDNKALQLLSSLDVKYNILGDSCIPSLASLISSLPSLSILNLSSCLLTSNCFQHHRIILANSLIASNLQELNVSYNKFGTLGVELLLKCLNNQKLRVLKLSHIQQGSSSSQLSLHLQQFISQSGCSLEELDISACNLSTDDLHFITRYRILLVIFISTPTEFSESWIVFGLMKMAGDIKELRIFFTQKKSERLPASCPRIHKLTISKNNRITNQTLQQLLHQTALESSSKLDEIIANGCSVKSPLDTQFLDALSDIVNRESPLRYLSLTCDNLDKVDSDCVKQVWEEKWKNLSKINIQGNLIQLSVSDSNS</sequence>
<keyword evidence="8" id="KW-0227">DNA damage</keyword>
<feature type="region of interest" description="Disordered" evidence="16">
    <location>
        <begin position="1166"/>
        <end position="1192"/>
    </location>
</feature>
<dbReference type="PROSITE" id="PS51450">
    <property type="entry name" value="LRR"/>
    <property type="match status" value="1"/>
</dbReference>
<keyword evidence="7" id="KW-0677">Repeat</keyword>
<accession>V3ZQE2</accession>
<evidence type="ECO:0000313" key="18">
    <source>
        <dbReference type="Proteomes" id="UP000030746"/>
    </source>
</evidence>
<evidence type="ECO:0000256" key="10">
    <source>
        <dbReference type="ARBA" id="ARBA00022853"/>
    </source>
</evidence>
<gene>
    <name evidence="17" type="ORF">LOTGIDRAFT_169742</name>
</gene>
<evidence type="ECO:0000256" key="1">
    <source>
        <dbReference type="ARBA" id="ARBA00004123"/>
    </source>
</evidence>
<evidence type="ECO:0000313" key="17">
    <source>
        <dbReference type="EMBL" id="ESO83101.1"/>
    </source>
</evidence>
<keyword evidence="10" id="KW-0156">Chromatin regulator</keyword>
<evidence type="ECO:0000256" key="8">
    <source>
        <dbReference type="ARBA" id="ARBA00022763"/>
    </source>
</evidence>
<dbReference type="PROSITE" id="PS50005">
    <property type="entry name" value="TPR"/>
    <property type="match status" value="1"/>
</dbReference>
<proteinExistence type="inferred from homology"/>
<dbReference type="OrthoDB" id="5806726at2759"/>
<keyword evidence="18" id="KW-1185">Reference proteome</keyword>
<dbReference type="GO" id="GO:0043596">
    <property type="term" value="C:nuclear replication fork"/>
    <property type="evidence" value="ECO:0007669"/>
    <property type="project" value="TreeGrafter"/>
</dbReference>
<dbReference type="InterPro" id="IPR001611">
    <property type="entry name" value="Leu-rich_rpt"/>
</dbReference>
<organism evidence="17 18">
    <name type="scientific">Lottia gigantea</name>
    <name type="common">Giant owl limpet</name>
    <dbReference type="NCBI Taxonomy" id="225164"/>
    <lineage>
        <taxon>Eukaryota</taxon>
        <taxon>Metazoa</taxon>
        <taxon>Spiralia</taxon>
        <taxon>Lophotrochozoa</taxon>
        <taxon>Mollusca</taxon>
        <taxon>Gastropoda</taxon>
        <taxon>Patellogastropoda</taxon>
        <taxon>Lottioidea</taxon>
        <taxon>Lottiidae</taxon>
        <taxon>Lottia</taxon>
    </lineage>
</organism>
<feature type="compositionally biased region" description="Polar residues" evidence="16">
    <location>
        <begin position="1166"/>
        <end position="1189"/>
    </location>
</feature>
<dbReference type="STRING" id="225164.V3ZQE2"/>
<evidence type="ECO:0000256" key="5">
    <source>
        <dbReference type="ARBA" id="ARBA00022454"/>
    </source>
</evidence>
<dbReference type="PROSITE" id="PS50088">
    <property type="entry name" value="ANK_REPEAT"/>
    <property type="match status" value="6"/>
</dbReference>
<dbReference type="SUPFAM" id="SSF52047">
    <property type="entry name" value="RNI-like"/>
    <property type="match status" value="1"/>
</dbReference>
<evidence type="ECO:0000256" key="13">
    <source>
        <dbReference type="ARBA" id="ARBA00023242"/>
    </source>
</evidence>
<comment type="similarity">
    <text evidence="3">Belongs to the Tonsoku family.</text>
</comment>
<dbReference type="PANTHER" id="PTHR46358">
    <property type="entry name" value="TONSOKU-LIKE PROTEIN"/>
    <property type="match status" value="1"/>
</dbReference>
<dbReference type="RefSeq" id="XP_009066281.1">
    <property type="nucleotide sequence ID" value="XM_009068033.1"/>
</dbReference>
<dbReference type="SUPFAM" id="SSF48403">
    <property type="entry name" value="Ankyrin repeat"/>
    <property type="match status" value="2"/>
</dbReference>
<dbReference type="Proteomes" id="UP000030746">
    <property type="component" value="Unassembled WGS sequence"/>
</dbReference>
<dbReference type="SMART" id="SM00367">
    <property type="entry name" value="LRR_CC"/>
    <property type="match status" value="2"/>
</dbReference>
<dbReference type="SMART" id="SM00028">
    <property type="entry name" value="TPR"/>
    <property type="match status" value="8"/>
</dbReference>
<dbReference type="SMART" id="SM00248">
    <property type="entry name" value="ANK"/>
    <property type="match status" value="6"/>
</dbReference>
<dbReference type="Pfam" id="PF12796">
    <property type="entry name" value="Ank_2"/>
    <property type="match status" value="2"/>
</dbReference>
<feature type="repeat" description="ANK" evidence="14">
    <location>
        <begin position="949"/>
        <end position="981"/>
    </location>
</feature>
<dbReference type="Pfam" id="PF13181">
    <property type="entry name" value="TPR_8"/>
    <property type="match status" value="1"/>
</dbReference>
<evidence type="ECO:0000256" key="4">
    <source>
        <dbReference type="ARBA" id="ARBA00017829"/>
    </source>
</evidence>
<dbReference type="CTD" id="20241210"/>
<evidence type="ECO:0000256" key="6">
    <source>
        <dbReference type="ARBA" id="ARBA00022614"/>
    </source>
</evidence>
<protein>
    <recommendedName>
        <fullName evidence="4">Tonsoku-like protein</fullName>
    </recommendedName>
</protein>
<feature type="repeat" description="TPR" evidence="15">
    <location>
        <begin position="167"/>
        <end position="200"/>
    </location>
</feature>
<evidence type="ECO:0000256" key="7">
    <source>
        <dbReference type="ARBA" id="ARBA00022737"/>
    </source>
</evidence>
<feature type="region of interest" description="Disordered" evidence="16">
    <location>
        <begin position="1221"/>
        <end position="1246"/>
    </location>
</feature>